<feature type="transmembrane region" description="Helical" evidence="5">
    <location>
        <begin position="116"/>
        <end position="137"/>
    </location>
</feature>
<keyword evidence="8" id="KW-1185">Reference proteome</keyword>
<accession>A0A1T3NJL8</accession>
<dbReference type="RefSeq" id="WP_078981762.1">
    <property type="nucleotide sequence ID" value="NZ_MWQN01000004.1"/>
</dbReference>
<sequence>MGYALLACRVLLGLVLVASAGGKLRGGEAFRAFVEATRELGAPARRARSIAIAVVVGEIAAALSLAAPPNGFVGFALALPLLTAFTIAILGALRRGTNASCACFGASATPIGRRHVVRNAVLITVAGTGLALGAAGASNPTHLAGALTAVSCAVIGALVLISTDELAELFDLGSAPGPIGR</sequence>
<evidence type="ECO:0000256" key="5">
    <source>
        <dbReference type="SAM" id="Phobius"/>
    </source>
</evidence>
<dbReference type="UniPathway" id="UPA00895"/>
<feature type="transmembrane region" description="Helical" evidence="5">
    <location>
        <begin position="72"/>
        <end position="93"/>
    </location>
</feature>
<dbReference type="GO" id="GO:0016020">
    <property type="term" value="C:membrane"/>
    <property type="evidence" value="ECO:0007669"/>
    <property type="project" value="UniProtKB-SubCell"/>
</dbReference>
<comment type="caution">
    <text evidence="7">The sequence shown here is derived from an EMBL/GenBank/DDBJ whole genome shotgun (WGS) entry which is preliminary data.</text>
</comment>
<dbReference type="EMBL" id="MWQN01000004">
    <property type="protein sequence ID" value="OPC77002.1"/>
    <property type="molecule type" value="Genomic_DNA"/>
</dbReference>
<evidence type="ECO:0000259" key="6">
    <source>
        <dbReference type="Pfam" id="PF07291"/>
    </source>
</evidence>
<evidence type="ECO:0000313" key="8">
    <source>
        <dbReference type="Proteomes" id="UP000190037"/>
    </source>
</evidence>
<dbReference type="Pfam" id="PF07291">
    <property type="entry name" value="MauE"/>
    <property type="match status" value="1"/>
</dbReference>
<dbReference type="AlphaFoldDB" id="A0A1T3NJL8"/>
<dbReference type="OrthoDB" id="3430313at2"/>
<feature type="domain" description="Methylamine utilisation protein MauE" evidence="6">
    <location>
        <begin position="1"/>
        <end position="131"/>
    </location>
</feature>
<proteinExistence type="predicted"/>
<evidence type="ECO:0000313" key="7">
    <source>
        <dbReference type="EMBL" id="OPC77002.1"/>
    </source>
</evidence>
<feature type="transmembrane region" description="Helical" evidence="5">
    <location>
        <begin position="143"/>
        <end position="161"/>
    </location>
</feature>
<protein>
    <recommendedName>
        <fullName evidence="6">Methylamine utilisation protein MauE domain-containing protein</fullName>
    </recommendedName>
</protein>
<keyword evidence="4 5" id="KW-0472">Membrane</keyword>
<evidence type="ECO:0000256" key="2">
    <source>
        <dbReference type="ARBA" id="ARBA00022692"/>
    </source>
</evidence>
<dbReference type="GO" id="GO:0030416">
    <property type="term" value="P:methylamine metabolic process"/>
    <property type="evidence" value="ECO:0007669"/>
    <property type="project" value="InterPro"/>
</dbReference>
<dbReference type="Proteomes" id="UP000190037">
    <property type="component" value="Unassembled WGS sequence"/>
</dbReference>
<reference evidence="7 8" key="1">
    <citation type="submission" date="2017-03" db="EMBL/GenBank/DDBJ databases">
        <title>Draft genome sequence of Streptomyces scabrisporus NF3, endophyte isolated from Amphipterygium adstringens.</title>
        <authorList>
            <person name="Vazquez M."/>
            <person name="Ceapa C.D."/>
            <person name="Rodriguez Luna D."/>
            <person name="Sanchez Esquivel S."/>
        </authorList>
    </citation>
    <scope>NUCLEOTIDE SEQUENCE [LARGE SCALE GENOMIC DNA]</scope>
    <source>
        <strain evidence="7 8">NF3</strain>
    </source>
</reference>
<name>A0A1T3NJL8_9ACTN</name>
<gene>
    <name evidence="7" type="ORF">B4N89_41190</name>
</gene>
<keyword evidence="2 5" id="KW-0812">Transmembrane</keyword>
<dbReference type="STRING" id="159449.B4N89_41190"/>
<evidence type="ECO:0000256" key="4">
    <source>
        <dbReference type="ARBA" id="ARBA00023136"/>
    </source>
</evidence>
<keyword evidence="3 5" id="KW-1133">Transmembrane helix</keyword>
<evidence type="ECO:0000256" key="3">
    <source>
        <dbReference type="ARBA" id="ARBA00022989"/>
    </source>
</evidence>
<dbReference type="InterPro" id="IPR009908">
    <property type="entry name" value="Methylamine_util_MauE"/>
</dbReference>
<organism evidence="7 8">
    <name type="scientific">Embleya scabrispora</name>
    <dbReference type="NCBI Taxonomy" id="159449"/>
    <lineage>
        <taxon>Bacteria</taxon>
        <taxon>Bacillati</taxon>
        <taxon>Actinomycetota</taxon>
        <taxon>Actinomycetes</taxon>
        <taxon>Kitasatosporales</taxon>
        <taxon>Streptomycetaceae</taxon>
        <taxon>Embleya</taxon>
    </lineage>
</organism>
<evidence type="ECO:0000256" key="1">
    <source>
        <dbReference type="ARBA" id="ARBA00004141"/>
    </source>
</evidence>
<comment type="subcellular location">
    <subcellularLocation>
        <location evidence="1">Membrane</location>
        <topology evidence="1">Multi-pass membrane protein</topology>
    </subcellularLocation>
</comment>